<keyword evidence="2" id="KW-1133">Transmembrane helix</keyword>
<dbReference type="InterPro" id="IPR036374">
    <property type="entry name" value="OxRdtase_Mopterin-bd_sf"/>
</dbReference>
<keyword evidence="2" id="KW-0472">Membrane</keyword>
<dbReference type="GO" id="GO:0043546">
    <property type="term" value="F:molybdopterin cofactor binding"/>
    <property type="evidence" value="ECO:0007669"/>
    <property type="project" value="TreeGrafter"/>
</dbReference>
<dbReference type="PANTHER" id="PTHR19372:SF7">
    <property type="entry name" value="SULFITE OXIDASE, MITOCHONDRIAL"/>
    <property type="match status" value="1"/>
</dbReference>
<protein>
    <submittedName>
        <fullName evidence="4">DMSO/TMAO reductase YedYZ molybdopterin-dependent catalytic subunit</fullName>
    </submittedName>
</protein>
<dbReference type="SUPFAM" id="SSF56524">
    <property type="entry name" value="Oxidoreductase molybdopterin-binding domain"/>
    <property type="match status" value="1"/>
</dbReference>
<dbReference type="InterPro" id="IPR000572">
    <property type="entry name" value="OxRdtase_Mopterin-bd_dom"/>
</dbReference>
<evidence type="ECO:0000256" key="2">
    <source>
        <dbReference type="SAM" id="Phobius"/>
    </source>
</evidence>
<dbReference type="GO" id="GO:0008482">
    <property type="term" value="F:sulfite oxidase activity"/>
    <property type="evidence" value="ECO:0007669"/>
    <property type="project" value="TreeGrafter"/>
</dbReference>
<dbReference type="Proteomes" id="UP000587527">
    <property type="component" value="Unassembled WGS sequence"/>
</dbReference>
<organism evidence="4 5">
    <name type="scientific">Allocatelliglobosispora scoriae</name>
    <dbReference type="NCBI Taxonomy" id="643052"/>
    <lineage>
        <taxon>Bacteria</taxon>
        <taxon>Bacillati</taxon>
        <taxon>Actinomycetota</taxon>
        <taxon>Actinomycetes</taxon>
        <taxon>Micromonosporales</taxon>
        <taxon>Micromonosporaceae</taxon>
        <taxon>Allocatelliglobosispora</taxon>
    </lineage>
</organism>
<gene>
    <name evidence="4" type="ORF">F4553_004930</name>
</gene>
<comment type="caution">
    <text evidence="4">The sequence shown here is derived from an EMBL/GenBank/DDBJ whole genome shotgun (WGS) entry which is preliminary data.</text>
</comment>
<evidence type="ECO:0000313" key="4">
    <source>
        <dbReference type="EMBL" id="MBB5871551.1"/>
    </source>
</evidence>
<feature type="region of interest" description="Disordered" evidence="1">
    <location>
        <begin position="469"/>
        <end position="491"/>
    </location>
</feature>
<dbReference type="PANTHER" id="PTHR19372">
    <property type="entry name" value="SULFITE REDUCTASE"/>
    <property type="match status" value="1"/>
</dbReference>
<feature type="transmembrane region" description="Helical" evidence="2">
    <location>
        <begin position="90"/>
        <end position="110"/>
    </location>
</feature>
<dbReference type="GO" id="GO:0006790">
    <property type="term" value="P:sulfur compound metabolic process"/>
    <property type="evidence" value="ECO:0007669"/>
    <property type="project" value="TreeGrafter"/>
</dbReference>
<dbReference type="GO" id="GO:0020037">
    <property type="term" value="F:heme binding"/>
    <property type="evidence" value="ECO:0007669"/>
    <property type="project" value="TreeGrafter"/>
</dbReference>
<dbReference type="Pfam" id="PF00174">
    <property type="entry name" value="Oxidored_molyb"/>
    <property type="match status" value="1"/>
</dbReference>
<proteinExistence type="predicted"/>
<dbReference type="AlphaFoldDB" id="A0A841BY01"/>
<reference evidence="4 5" key="1">
    <citation type="submission" date="2020-08" db="EMBL/GenBank/DDBJ databases">
        <title>Sequencing the genomes of 1000 actinobacteria strains.</title>
        <authorList>
            <person name="Klenk H.-P."/>
        </authorList>
    </citation>
    <scope>NUCLEOTIDE SEQUENCE [LARGE SCALE GENOMIC DNA]</scope>
    <source>
        <strain evidence="4 5">DSM 45362</strain>
    </source>
</reference>
<feature type="transmembrane region" description="Helical" evidence="2">
    <location>
        <begin position="116"/>
        <end position="137"/>
    </location>
</feature>
<feature type="transmembrane region" description="Helical" evidence="2">
    <location>
        <begin position="158"/>
        <end position="179"/>
    </location>
</feature>
<feature type="transmembrane region" description="Helical" evidence="2">
    <location>
        <begin position="65"/>
        <end position="85"/>
    </location>
</feature>
<dbReference type="InterPro" id="IPR014756">
    <property type="entry name" value="Ig_E-set"/>
</dbReference>
<keyword evidence="2" id="KW-0812">Transmembrane</keyword>
<dbReference type="SUPFAM" id="SSF81296">
    <property type="entry name" value="E set domains"/>
    <property type="match status" value="1"/>
</dbReference>
<evidence type="ECO:0000259" key="3">
    <source>
        <dbReference type="Pfam" id="PF00174"/>
    </source>
</evidence>
<sequence>MVGRGRAAIAGVVAAAVALGAGELIAIITGAQSGPVVAVGGWIVDHVPEGGKELAIRLFGTYDKIALQIGTVIILAGFAALIGILAARRFALGIAGIGLFGVVGAAAALTRPHADPAWVLPSLIGAGLAVVALKRLLLLAETTDAAQAAGQPDGRRRFLRIAGWTGVAAVVVGGAGRMFTQRRGVAEARDQVTLPAPTNSPLPLPDNTLPGYVTSNDDFYRIDTALIVPQVDPKTWKLRIHGMVEQEITITYDELLAMPMIERYITIACVSNEVGGDLIGNARWLGVPVKDLLERAKPLPGADQVVSRSVDGWTCGSPTATLMDGRDALLAVGMNGEPLPIDHGFPVRVIVPGLYGYVSACKWIAEWEVTTFNAFDAYWVPRGWSAQGPIKTESRIDTPRGSKSAGEVVIAGVAWAQHRGIDKVEVQVDEGPWQVAELLGAVSEDTWRQWRLKWQATPGEHRLTVRATDRDGVTQTQDEAPPAPDGATGWHSVRVSIK</sequence>
<dbReference type="EMBL" id="JACHMN010000002">
    <property type="protein sequence ID" value="MBB5871551.1"/>
    <property type="molecule type" value="Genomic_DNA"/>
</dbReference>
<dbReference type="RefSeq" id="WP_184839687.1">
    <property type="nucleotide sequence ID" value="NZ_JACHMN010000002.1"/>
</dbReference>
<evidence type="ECO:0000256" key="1">
    <source>
        <dbReference type="SAM" id="MobiDB-lite"/>
    </source>
</evidence>
<feature type="domain" description="Oxidoreductase molybdopterin-binding" evidence="3">
    <location>
        <begin position="227"/>
        <end position="379"/>
    </location>
</feature>
<name>A0A841BY01_9ACTN</name>
<accession>A0A841BY01</accession>
<dbReference type="Gene3D" id="3.90.420.10">
    <property type="entry name" value="Oxidoreductase, molybdopterin-binding domain"/>
    <property type="match status" value="1"/>
</dbReference>
<dbReference type="Gene3D" id="2.60.40.650">
    <property type="match status" value="1"/>
</dbReference>
<keyword evidence="5" id="KW-1185">Reference proteome</keyword>
<evidence type="ECO:0000313" key="5">
    <source>
        <dbReference type="Proteomes" id="UP000587527"/>
    </source>
</evidence>